<dbReference type="EMBL" id="CAEX01004205">
    <property type="protein sequence ID" value="CCD19827.1"/>
    <property type="molecule type" value="Genomic_DNA"/>
</dbReference>
<keyword evidence="8 12" id="KW-0443">Lipid metabolism</keyword>
<feature type="domain" description="Diphosphomevalonate decarboxylase-like N-terminal" evidence="15">
    <location>
        <begin position="49"/>
        <end position="210"/>
    </location>
</feature>
<dbReference type="FunFam" id="3.30.70.890:FF:000015">
    <property type="entry name" value="Diphosphomevalonate decarboxylase"/>
    <property type="match status" value="1"/>
</dbReference>
<dbReference type="InterPro" id="IPR041431">
    <property type="entry name" value="Mvd1_C"/>
</dbReference>
<dbReference type="PIRSF" id="PIRSF015950">
    <property type="entry name" value="Mev_P_decrbx"/>
    <property type="match status" value="1"/>
</dbReference>
<dbReference type="GO" id="GO:0006695">
    <property type="term" value="P:cholesterol biosynthetic process"/>
    <property type="evidence" value="ECO:0007669"/>
    <property type="project" value="UniProtKB-UniPathway"/>
</dbReference>
<organism evidence="16 17">
    <name type="scientific">Trypanosoma vivax (strain Y486)</name>
    <dbReference type="NCBI Taxonomy" id="1055687"/>
    <lineage>
        <taxon>Eukaryota</taxon>
        <taxon>Discoba</taxon>
        <taxon>Euglenozoa</taxon>
        <taxon>Kinetoplastea</taxon>
        <taxon>Metakinetoplastina</taxon>
        <taxon>Trypanosomatida</taxon>
        <taxon>Trypanosomatidae</taxon>
        <taxon>Trypanosoma</taxon>
        <taxon>Duttonella</taxon>
    </lineage>
</organism>
<evidence type="ECO:0000256" key="9">
    <source>
        <dbReference type="ARBA" id="ARBA00023166"/>
    </source>
</evidence>
<dbReference type="GO" id="GO:0005829">
    <property type="term" value="C:cytosol"/>
    <property type="evidence" value="ECO:0007669"/>
    <property type="project" value="InterPro"/>
</dbReference>
<dbReference type="GO" id="GO:0005524">
    <property type="term" value="F:ATP binding"/>
    <property type="evidence" value="ECO:0007669"/>
    <property type="project" value="UniProtKB-UniRule"/>
</dbReference>
<protein>
    <recommendedName>
        <fullName evidence="2 12">Diphosphomevalonate decarboxylase</fullName>
        <ecNumber evidence="2 12">4.1.1.33</ecNumber>
    </recommendedName>
</protein>
<dbReference type="VEuPathDB" id="TriTrypDB:TvY486_0025450"/>
<dbReference type="InterPro" id="IPR005935">
    <property type="entry name" value="Mev_decarb"/>
</dbReference>
<evidence type="ECO:0000256" key="8">
    <source>
        <dbReference type="ARBA" id="ARBA00023098"/>
    </source>
</evidence>
<dbReference type="UniPathway" id="UPA00063"/>
<evidence type="ECO:0000256" key="10">
    <source>
        <dbReference type="ARBA" id="ARBA00023221"/>
    </source>
</evidence>
<keyword evidence="7 13" id="KW-0756">Sterol biosynthesis</keyword>
<dbReference type="InterPro" id="IPR014721">
    <property type="entry name" value="Ribsml_uS5_D2-typ_fold_subgr"/>
</dbReference>
<comment type="pathway">
    <text evidence="13">Steroid biosynthesis; cholesterol biosynthesis.</text>
</comment>
<evidence type="ECO:0000256" key="3">
    <source>
        <dbReference type="ARBA" id="ARBA00022516"/>
    </source>
</evidence>
<dbReference type="Proteomes" id="UP000009027">
    <property type="component" value="Unassembled WGS sequence"/>
</dbReference>
<dbReference type="EC" id="4.1.1.33" evidence="2 12"/>
<keyword evidence="13" id="KW-0152">Cholesterol biosynthesis</keyword>
<evidence type="ECO:0000256" key="7">
    <source>
        <dbReference type="ARBA" id="ARBA00023011"/>
    </source>
</evidence>
<evidence type="ECO:0000313" key="16">
    <source>
        <dbReference type="EMBL" id="CCD19827.1"/>
    </source>
</evidence>
<dbReference type="NCBIfam" id="TIGR01240">
    <property type="entry name" value="mevDPdecarb"/>
    <property type="match status" value="1"/>
</dbReference>
<feature type="domain" description="Mvd1 C-terminal" evidence="14">
    <location>
        <begin position="225"/>
        <end position="406"/>
    </location>
</feature>
<sequence length="417" mass="46014">MPFTDSHHLYFPTAPWTGPRDNCIMILFPFHLHHPCTTSEMAGRVTVEAPINIAFIKYWGKRAGGERLILPTNDSFSITLSTAPFRSRTCVELCDDIEDDVLILNGELVNIQEAARIQSVLSHVRGTSLPELRNKRVRIVSENNFPTAAGMASSASGFCALAAALVRVFKSTANVSALARLGSGSACRSAFGGFVIWHKGEEEDGSDCVASQFVGESYWPEMQIMCAVLRGEKKEVSSTAGMQQSVKTSPLMAKRIAVVVPERMKIVSAAIKSRDFATFAEIAMAESDDLQEICATTVPKIVYATEMSYALIRLVKAYNARKGRTALAYTFDAGANCFFFVLRSDLPEVVTMLIEHFPTPLDKFFFSDQSLLEEVKSTTLASEYKTLIDYPKVPFEMLLQSPVGSGVRYLEETESFN</sequence>
<dbReference type="Gene3D" id="3.30.230.10">
    <property type="match status" value="1"/>
</dbReference>
<dbReference type="GO" id="GO:0004163">
    <property type="term" value="F:diphosphomevalonate decarboxylase activity"/>
    <property type="evidence" value="ECO:0007669"/>
    <property type="project" value="UniProtKB-UniRule"/>
</dbReference>
<keyword evidence="3 13" id="KW-0444">Lipid biosynthesis</keyword>
<evidence type="ECO:0000256" key="5">
    <source>
        <dbReference type="ARBA" id="ARBA00022840"/>
    </source>
</evidence>
<comment type="catalytic activity">
    <reaction evidence="12 13">
        <text>(R)-5-diphosphomevalonate + ATP = isopentenyl diphosphate + ADP + phosphate + CO2</text>
        <dbReference type="Rhea" id="RHEA:23732"/>
        <dbReference type="ChEBI" id="CHEBI:16526"/>
        <dbReference type="ChEBI" id="CHEBI:30616"/>
        <dbReference type="ChEBI" id="CHEBI:43474"/>
        <dbReference type="ChEBI" id="CHEBI:57557"/>
        <dbReference type="ChEBI" id="CHEBI:128769"/>
        <dbReference type="ChEBI" id="CHEBI:456216"/>
        <dbReference type="EC" id="4.1.1.33"/>
    </reaction>
</comment>
<dbReference type="FunFam" id="3.30.230.10:FF:000087">
    <property type="entry name" value="Diphosphomevalonate decarboxylase"/>
    <property type="match status" value="1"/>
</dbReference>
<dbReference type="GO" id="GO:0019287">
    <property type="term" value="P:isopentenyl diphosphate biosynthetic process, mevalonate pathway"/>
    <property type="evidence" value="ECO:0007669"/>
    <property type="project" value="UniProtKB-UniRule"/>
</dbReference>
<keyword evidence="5 12" id="KW-0067">ATP-binding</keyword>
<dbReference type="AlphaFoldDB" id="F9WQJ9"/>
<evidence type="ECO:0000256" key="11">
    <source>
        <dbReference type="ARBA" id="ARBA00023239"/>
    </source>
</evidence>
<dbReference type="Gene3D" id="3.30.70.890">
    <property type="entry name" value="GHMP kinase, C-terminal domain"/>
    <property type="match status" value="1"/>
</dbReference>
<evidence type="ECO:0000256" key="12">
    <source>
        <dbReference type="PIRNR" id="PIRNR015950"/>
    </source>
</evidence>
<name>F9WQJ9_TRYVY</name>
<keyword evidence="17" id="KW-1185">Reference proteome</keyword>
<dbReference type="InterPro" id="IPR029765">
    <property type="entry name" value="Mev_diP_decarb"/>
</dbReference>
<keyword evidence="4 12" id="KW-0547">Nucleotide-binding</keyword>
<evidence type="ECO:0000256" key="13">
    <source>
        <dbReference type="RuleBase" id="RU363086"/>
    </source>
</evidence>
<evidence type="ECO:0000256" key="1">
    <source>
        <dbReference type="ARBA" id="ARBA00008831"/>
    </source>
</evidence>
<dbReference type="SUPFAM" id="SSF55060">
    <property type="entry name" value="GHMP Kinase, C-terminal domain"/>
    <property type="match status" value="1"/>
</dbReference>
<reference evidence="16 17" key="1">
    <citation type="journal article" date="2012" name="Proc. Natl. Acad. Sci. U.S.A.">
        <title>Antigenic diversity is generated by distinct evolutionary mechanisms in African trypanosome species.</title>
        <authorList>
            <person name="Jackson A.P."/>
            <person name="Berry A."/>
            <person name="Aslett M."/>
            <person name="Allison H.C."/>
            <person name="Burton P."/>
            <person name="Vavrova-Anderson J."/>
            <person name="Brown R."/>
            <person name="Browne H."/>
            <person name="Corton N."/>
            <person name="Hauser H."/>
            <person name="Gamble J."/>
            <person name="Gilderthorp R."/>
            <person name="Marcello L."/>
            <person name="McQuillan J."/>
            <person name="Otto T.D."/>
            <person name="Quail M.A."/>
            <person name="Sanders M.J."/>
            <person name="van Tonder A."/>
            <person name="Ginger M.L."/>
            <person name="Field M.C."/>
            <person name="Barry J.D."/>
            <person name="Hertz-Fowler C."/>
            <person name="Berriman M."/>
        </authorList>
    </citation>
    <scope>NUCLEOTIDE SEQUENCE</scope>
    <source>
        <strain evidence="16 17">Y486</strain>
    </source>
</reference>
<evidence type="ECO:0000256" key="4">
    <source>
        <dbReference type="ARBA" id="ARBA00022741"/>
    </source>
</evidence>
<comment type="function">
    <text evidence="13">Catalyzes the ATP dependent decarboxylation of (R)-5-diphosphomevalonate to form isopentenyl diphosphate (IPP). Functions in the mevalonate (MVA) pathway leading to isopentenyl diphosphate (IPP), a key precursor for the biosynthesis of isoprenoids and sterol synthesis.</text>
</comment>
<proteinExistence type="inferred from homology"/>
<keyword evidence="6 13" id="KW-0752">Steroid biosynthesis</keyword>
<keyword evidence="9 13" id="KW-1207">Sterol metabolism</keyword>
<evidence type="ECO:0000259" key="14">
    <source>
        <dbReference type="Pfam" id="PF18376"/>
    </source>
</evidence>
<evidence type="ECO:0000259" key="15">
    <source>
        <dbReference type="Pfam" id="PF22700"/>
    </source>
</evidence>
<gene>
    <name evidence="16" type="ORF">TvY486_0025450</name>
</gene>
<dbReference type="Pfam" id="PF22700">
    <property type="entry name" value="MVD-like_N"/>
    <property type="match status" value="1"/>
</dbReference>
<evidence type="ECO:0000256" key="2">
    <source>
        <dbReference type="ARBA" id="ARBA00012296"/>
    </source>
</evidence>
<dbReference type="PANTHER" id="PTHR10977">
    <property type="entry name" value="DIPHOSPHOMEVALONATE DECARBOXYLASE"/>
    <property type="match status" value="1"/>
</dbReference>
<dbReference type="InterPro" id="IPR036554">
    <property type="entry name" value="GHMP_kinase_C_sf"/>
</dbReference>
<dbReference type="PANTHER" id="PTHR10977:SF3">
    <property type="entry name" value="DIPHOSPHOMEVALONATE DECARBOXYLASE"/>
    <property type="match status" value="1"/>
</dbReference>
<keyword evidence="11 12" id="KW-0456">Lyase</keyword>
<accession>F9WQJ9</accession>
<evidence type="ECO:0000313" key="17">
    <source>
        <dbReference type="Proteomes" id="UP000009027"/>
    </source>
</evidence>
<dbReference type="Pfam" id="PF18376">
    <property type="entry name" value="MDD_C"/>
    <property type="match status" value="1"/>
</dbReference>
<keyword evidence="10 13" id="KW-0753">Steroid metabolism</keyword>
<keyword evidence="13" id="KW-0153">Cholesterol metabolism</keyword>
<dbReference type="InterPro" id="IPR020568">
    <property type="entry name" value="Ribosomal_Su5_D2-typ_SF"/>
</dbReference>
<dbReference type="SUPFAM" id="SSF54211">
    <property type="entry name" value="Ribosomal protein S5 domain 2-like"/>
    <property type="match status" value="1"/>
</dbReference>
<dbReference type="InterPro" id="IPR053859">
    <property type="entry name" value="MVD-like_N"/>
</dbReference>
<evidence type="ECO:0000256" key="6">
    <source>
        <dbReference type="ARBA" id="ARBA00022955"/>
    </source>
</evidence>
<comment type="similarity">
    <text evidence="1 12 13">Belongs to the diphosphomevalonate decarboxylase family.</text>
</comment>